<sequence>MSRSHSHDGTAANQTDLSTAQVITPMIDHADQQNDPSCLRDMMPDLGWRDVFGEPDDGNDFDQQFRSCLASLAQVDITCDARVMARRKTDTGLRSVAIRDLLDDGLYHYALVRFDGGHTPGDRWTHLFFPAFRTHRFVPET</sequence>
<dbReference type="EMBL" id="JABEQJ010000039">
    <property type="protein sequence ID" value="MBB2162467.1"/>
    <property type="molecule type" value="Genomic_DNA"/>
</dbReference>
<dbReference type="Proteomes" id="UP000589085">
    <property type="component" value="Unassembled WGS sequence"/>
</dbReference>
<accession>A0A7W4IGV7</accession>
<comment type="caution">
    <text evidence="1">The sequence shown here is derived from an EMBL/GenBank/DDBJ whole genome shotgun (WGS) entry which is preliminary data.</text>
</comment>
<proteinExistence type="predicted"/>
<organism evidence="1 2">
    <name type="scientific">Gluconacetobacter sacchari</name>
    <dbReference type="NCBI Taxonomy" id="92759"/>
    <lineage>
        <taxon>Bacteria</taxon>
        <taxon>Pseudomonadati</taxon>
        <taxon>Pseudomonadota</taxon>
        <taxon>Alphaproteobacteria</taxon>
        <taxon>Acetobacterales</taxon>
        <taxon>Acetobacteraceae</taxon>
        <taxon>Gluconacetobacter</taxon>
    </lineage>
</organism>
<evidence type="ECO:0000313" key="2">
    <source>
        <dbReference type="Proteomes" id="UP000589085"/>
    </source>
</evidence>
<evidence type="ECO:0000313" key="1">
    <source>
        <dbReference type="EMBL" id="MBB2162467.1"/>
    </source>
</evidence>
<dbReference type="AlphaFoldDB" id="A0A7W4IGV7"/>
<dbReference type="RefSeq" id="WP_182999292.1">
    <property type="nucleotide sequence ID" value="NZ_JABEQJ010000039.1"/>
</dbReference>
<name>A0A7W4IGV7_9PROT</name>
<reference evidence="1 2" key="1">
    <citation type="submission" date="2020-04" db="EMBL/GenBank/DDBJ databases">
        <title>Description of novel Gluconacetobacter.</title>
        <authorList>
            <person name="Sombolestani A."/>
        </authorList>
    </citation>
    <scope>NUCLEOTIDE SEQUENCE [LARGE SCALE GENOMIC DNA]</scope>
    <source>
        <strain evidence="1 2">LMG 19747</strain>
    </source>
</reference>
<gene>
    <name evidence="1" type="ORF">HLH48_20320</name>
</gene>
<protein>
    <submittedName>
        <fullName evidence="1">Uncharacterized protein</fullName>
    </submittedName>
</protein>